<comment type="caution">
    <text evidence="2">The sequence shown here is derived from an EMBL/GenBank/DDBJ whole genome shotgun (WGS) entry which is preliminary data.</text>
</comment>
<feature type="region of interest" description="Disordered" evidence="1">
    <location>
        <begin position="123"/>
        <end position="147"/>
    </location>
</feature>
<organism evidence="2 3">
    <name type="scientific">Paenibacillus farraposensis</name>
    <dbReference type="NCBI Taxonomy" id="2807095"/>
    <lineage>
        <taxon>Bacteria</taxon>
        <taxon>Bacillati</taxon>
        <taxon>Bacillota</taxon>
        <taxon>Bacilli</taxon>
        <taxon>Bacillales</taxon>
        <taxon>Paenibacillaceae</taxon>
        <taxon>Paenibacillus</taxon>
    </lineage>
</organism>
<protein>
    <recommendedName>
        <fullName evidence="4">Flp pilus assembly protein, ATPase CpaE</fullName>
    </recommendedName>
</protein>
<accession>A0ABW4DIY2</accession>
<feature type="compositionally biased region" description="Low complexity" evidence="1">
    <location>
        <begin position="123"/>
        <end position="135"/>
    </location>
</feature>
<keyword evidence="3" id="KW-1185">Reference proteome</keyword>
<evidence type="ECO:0000313" key="2">
    <source>
        <dbReference type="EMBL" id="MFD1463684.1"/>
    </source>
</evidence>
<dbReference type="RefSeq" id="WP_229523826.1">
    <property type="nucleotide sequence ID" value="NZ_JAFFQR010000042.1"/>
</dbReference>
<proteinExistence type="predicted"/>
<dbReference type="Proteomes" id="UP001597340">
    <property type="component" value="Unassembled WGS sequence"/>
</dbReference>
<gene>
    <name evidence="2" type="ORF">ACFQ5D_20500</name>
</gene>
<evidence type="ECO:0008006" key="4">
    <source>
        <dbReference type="Google" id="ProtNLM"/>
    </source>
</evidence>
<reference evidence="3" key="1">
    <citation type="journal article" date="2019" name="Int. J. Syst. Evol. Microbiol.">
        <title>The Global Catalogue of Microorganisms (GCM) 10K type strain sequencing project: providing services to taxonomists for standard genome sequencing and annotation.</title>
        <authorList>
            <consortium name="The Broad Institute Genomics Platform"/>
            <consortium name="The Broad Institute Genome Sequencing Center for Infectious Disease"/>
            <person name="Wu L."/>
            <person name="Ma J."/>
        </authorList>
    </citation>
    <scope>NUCLEOTIDE SEQUENCE [LARGE SCALE GENOMIC DNA]</scope>
    <source>
        <strain evidence="3">CCM 9147</strain>
    </source>
</reference>
<evidence type="ECO:0000313" key="3">
    <source>
        <dbReference type="Proteomes" id="UP001597340"/>
    </source>
</evidence>
<evidence type="ECO:0000256" key="1">
    <source>
        <dbReference type="SAM" id="MobiDB-lite"/>
    </source>
</evidence>
<dbReference type="EMBL" id="JBHTNZ010000040">
    <property type="protein sequence ID" value="MFD1463684.1"/>
    <property type="molecule type" value="Genomic_DNA"/>
</dbReference>
<sequence length="557" mass="62254">MRRVFIITIDGSEVDWLTEELSQCRVVGNIENFDFFIPQWESVQPDTLIVMDNAVEDDNVFLSHVKRLNTEPDLIKIMFIHDRDEENKFLRSLGEEKVICVSYGDPNISHLEKLLLSSINEEVPQNQEEPNNGENTNIADDYTDNNPLPQINTKEIDEATTSGVVKLKNVFSRLRQQPSAEPLGSLSEENLSEVHEGIKGGVELTPEAKGSSRMLSQVLAVIQQQETTSLDLNEEQQTSTFAEVHEEECAQVSHPPEIVAPITEAEQAAAADETVVPDVAQEFTAEIKTDPLPEVTNKEQGKLKTFLRVARTEKLKVPIEGVSEKAEKAEKAVVKKPTGKRKNERRSIETALGSTPAQGTVLIGIAGTSNRVGTTNQAIQCAMYLSRIYKKVAICELVHGPEAVFWKLNPSRQNPFQVNKVDFYPKCSEHLPIIFSQQYNAVVLDLGSILEKGNLAGQVHEFVRSAHKILVTGSAEWEIDRLMDSIQQLHESKYLLGTSIILNLSNDQVFYNITTDLIAKKQQKELGIRLFKGSLVPDPISAVDIDLYNEIFEVNID</sequence>
<name>A0ABW4DIY2_9BACL</name>